<dbReference type="InterPro" id="IPR050445">
    <property type="entry name" value="Bact_polysacc_biosynth/exp"/>
</dbReference>
<evidence type="ECO:0000313" key="4">
    <source>
        <dbReference type="EMBL" id="MDN3920863.1"/>
    </source>
</evidence>
<dbReference type="InterPro" id="IPR037257">
    <property type="entry name" value="T2SS_E_N_sf"/>
</dbReference>
<dbReference type="InterPro" id="IPR002586">
    <property type="entry name" value="CobQ/CobB/MinD/ParA_Nub-bd_dom"/>
</dbReference>
<keyword evidence="1" id="KW-0547">Nucleotide-binding</keyword>
<dbReference type="SUPFAM" id="SSF160246">
    <property type="entry name" value="EspE N-terminal domain-like"/>
    <property type="match status" value="1"/>
</dbReference>
<dbReference type="Gene3D" id="3.40.50.300">
    <property type="entry name" value="P-loop containing nucleotide triphosphate hydrolases"/>
    <property type="match status" value="1"/>
</dbReference>
<organism evidence="4 5">
    <name type="scientific">Roseateles violae</name>
    <dbReference type="NCBI Taxonomy" id="3058042"/>
    <lineage>
        <taxon>Bacteria</taxon>
        <taxon>Pseudomonadati</taxon>
        <taxon>Pseudomonadota</taxon>
        <taxon>Betaproteobacteria</taxon>
        <taxon>Burkholderiales</taxon>
        <taxon>Sphaerotilaceae</taxon>
        <taxon>Roseateles</taxon>
    </lineage>
</organism>
<reference evidence="4 5" key="1">
    <citation type="submission" date="2023-06" db="EMBL/GenBank/DDBJ databases">
        <title>Pelomonas sp. PFR6 16S ribosomal RNA gene Genome sequencing and assembly.</title>
        <authorList>
            <person name="Woo H."/>
        </authorList>
    </citation>
    <scope>NUCLEOTIDE SEQUENCE [LARGE SCALE GENOMIC DNA]</scope>
    <source>
        <strain evidence="4 5">PFR6</strain>
    </source>
</reference>
<proteinExistence type="predicted"/>
<dbReference type="Pfam" id="PF01656">
    <property type="entry name" value="CbiA"/>
    <property type="match status" value="1"/>
</dbReference>
<evidence type="ECO:0000256" key="2">
    <source>
        <dbReference type="ARBA" id="ARBA00022840"/>
    </source>
</evidence>
<dbReference type="Proteomes" id="UP001228044">
    <property type="component" value="Unassembled WGS sequence"/>
</dbReference>
<dbReference type="PANTHER" id="PTHR32309:SF13">
    <property type="entry name" value="FERRIC ENTEROBACTIN TRANSPORT PROTEIN FEPE"/>
    <property type="match status" value="1"/>
</dbReference>
<evidence type="ECO:0000259" key="3">
    <source>
        <dbReference type="Pfam" id="PF01656"/>
    </source>
</evidence>
<dbReference type="InterPro" id="IPR005702">
    <property type="entry name" value="Wzc-like_C"/>
</dbReference>
<dbReference type="InterPro" id="IPR027417">
    <property type="entry name" value="P-loop_NTPase"/>
</dbReference>
<comment type="caution">
    <text evidence="4">The sequence shown here is derived from an EMBL/GenBank/DDBJ whole genome shotgun (WGS) entry which is preliminary data.</text>
</comment>
<accession>A0ABT8DUZ7</accession>
<dbReference type="PANTHER" id="PTHR32309">
    <property type="entry name" value="TYROSINE-PROTEIN KINASE"/>
    <property type="match status" value="1"/>
</dbReference>
<protein>
    <submittedName>
        <fullName evidence="4">Polysaccharide biosynthesis tyrosine autokinase</fullName>
        <ecNumber evidence="4">2.7.10.2</ecNumber>
    </submittedName>
</protein>
<dbReference type="SUPFAM" id="SSF52540">
    <property type="entry name" value="P-loop containing nucleoside triphosphate hydrolases"/>
    <property type="match status" value="1"/>
</dbReference>
<keyword evidence="4" id="KW-0808">Transferase</keyword>
<dbReference type="EC" id="2.7.10.2" evidence="4"/>
<evidence type="ECO:0000256" key="1">
    <source>
        <dbReference type="ARBA" id="ARBA00022741"/>
    </source>
</evidence>
<feature type="domain" description="CobQ/CobB/MinD/ParA nucleotide binding" evidence="3">
    <location>
        <begin position="134"/>
        <end position="302"/>
    </location>
</feature>
<dbReference type="RefSeq" id="WP_290359184.1">
    <property type="nucleotide sequence ID" value="NZ_JAUHHC010000003.1"/>
</dbReference>
<dbReference type="GO" id="GO:0004715">
    <property type="term" value="F:non-membrane spanning protein tyrosine kinase activity"/>
    <property type="evidence" value="ECO:0007669"/>
    <property type="project" value="UniProtKB-EC"/>
</dbReference>
<name>A0ABT8DUZ7_9BURK</name>
<keyword evidence="2" id="KW-0067">ATP-binding</keyword>
<dbReference type="Gene3D" id="1.10.40.70">
    <property type="match status" value="1"/>
</dbReference>
<sequence length="303" mass="32136">MSAVNVEDSENVRTALNKTNDSQAVHDRSIGDIIRDARNLSAAEVERVLVYQRENGVRFGEAAVALGLVSEDDVLHALAQQFHYPLANAERRLSSPELVVLNQPFSVQAEAIRAVRSQVIMRQQQGAASSHASLAVISPQTGDGKTYFAANLAVSLAQLGGRTLVVDADLRGPRLHEVFRVPNNAGLSTILSGRAESQVIQGVEGVPGLFVLPGGAIPPNPLELVERPAFGLLMRELGSKFDHVIVDTAAAMYGSDGCVAAAKCGSAIVIARKDACRYEALQDLVASLSGSSVQFLGAVVNEF</sequence>
<dbReference type="EMBL" id="JAUHHC010000003">
    <property type="protein sequence ID" value="MDN3920863.1"/>
    <property type="molecule type" value="Genomic_DNA"/>
</dbReference>
<gene>
    <name evidence="4" type="ORF">QWJ38_11290</name>
</gene>
<dbReference type="NCBIfam" id="TIGR01007">
    <property type="entry name" value="eps_fam"/>
    <property type="match status" value="1"/>
</dbReference>
<evidence type="ECO:0000313" key="5">
    <source>
        <dbReference type="Proteomes" id="UP001228044"/>
    </source>
</evidence>
<dbReference type="CDD" id="cd05387">
    <property type="entry name" value="BY-kinase"/>
    <property type="match status" value="1"/>
</dbReference>
<keyword evidence="5" id="KW-1185">Reference proteome</keyword>